<evidence type="ECO:0000313" key="2">
    <source>
        <dbReference type="EMBL" id="GFC96115.1"/>
    </source>
</evidence>
<protein>
    <submittedName>
        <fullName evidence="2">Uncharacterized protein</fullName>
    </submittedName>
</protein>
<dbReference type="AlphaFoldDB" id="A0A699SHC5"/>
<comment type="caution">
    <text evidence="2">The sequence shown here is derived from an EMBL/GenBank/DDBJ whole genome shotgun (WGS) entry which is preliminary data.</text>
</comment>
<feature type="region of interest" description="Disordered" evidence="1">
    <location>
        <begin position="1"/>
        <end position="25"/>
    </location>
</feature>
<reference evidence="2" key="1">
    <citation type="journal article" date="2019" name="Sci. Rep.">
        <title>Draft genome of Tanacetum cinerariifolium, the natural source of mosquito coil.</title>
        <authorList>
            <person name="Yamashiro T."/>
            <person name="Shiraishi A."/>
            <person name="Satake H."/>
            <person name="Nakayama K."/>
        </authorList>
    </citation>
    <scope>NUCLEOTIDE SEQUENCE</scope>
</reference>
<proteinExistence type="predicted"/>
<evidence type="ECO:0000256" key="1">
    <source>
        <dbReference type="SAM" id="MobiDB-lite"/>
    </source>
</evidence>
<organism evidence="2">
    <name type="scientific">Tanacetum cinerariifolium</name>
    <name type="common">Dalmatian daisy</name>
    <name type="synonym">Chrysanthemum cinerariifolium</name>
    <dbReference type="NCBI Taxonomy" id="118510"/>
    <lineage>
        <taxon>Eukaryota</taxon>
        <taxon>Viridiplantae</taxon>
        <taxon>Streptophyta</taxon>
        <taxon>Embryophyta</taxon>
        <taxon>Tracheophyta</taxon>
        <taxon>Spermatophyta</taxon>
        <taxon>Magnoliopsida</taxon>
        <taxon>eudicotyledons</taxon>
        <taxon>Gunneridae</taxon>
        <taxon>Pentapetalae</taxon>
        <taxon>asterids</taxon>
        <taxon>campanulids</taxon>
        <taxon>Asterales</taxon>
        <taxon>Asteraceae</taxon>
        <taxon>Asteroideae</taxon>
        <taxon>Anthemideae</taxon>
        <taxon>Anthemidinae</taxon>
        <taxon>Tanacetum</taxon>
    </lineage>
</organism>
<gene>
    <name evidence="2" type="ORF">Tci_868085</name>
</gene>
<accession>A0A699SHC5</accession>
<feature type="non-terminal residue" evidence="2">
    <location>
        <position position="1"/>
    </location>
</feature>
<name>A0A699SHC5_TANCI</name>
<dbReference type="EMBL" id="BKCJ011158350">
    <property type="protein sequence ID" value="GFC96115.1"/>
    <property type="molecule type" value="Genomic_DNA"/>
</dbReference>
<sequence length="25" mass="2407">DSSSSVRLLEGVGPSVGDVESGCGL</sequence>